<protein>
    <submittedName>
        <fullName evidence="4">Fic family protein</fullName>
    </submittedName>
</protein>
<dbReference type="InterPro" id="IPR003812">
    <property type="entry name" value="Fido"/>
</dbReference>
<dbReference type="Proteomes" id="UP000530850">
    <property type="component" value="Unassembled WGS sequence"/>
</dbReference>
<dbReference type="PANTHER" id="PTHR13504">
    <property type="entry name" value="FIDO DOMAIN-CONTAINING PROTEIN DDB_G0283145"/>
    <property type="match status" value="1"/>
</dbReference>
<dbReference type="InterPro" id="IPR036388">
    <property type="entry name" value="WH-like_DNA-bd_sf"/>
</dbReference>
<keyword evidence="2" id="KW-0547">Nucleotide-binding</keyword>
<reference evidence="4 5" key="1">
    <citation type="submission" date="2020-08" db="EMBL/GenBank/DDBJ databases">
        <title>Sequencing the genomes of 1000 actinobacteria strains.</title>
        <authorList>
            <person name="Klenk H.-P."/>
        </authorList>
    </citation>
    <scope>NUCLEOTIDE SEQUENCE [LARGE SCALE GENOMIC DNA]</scope>
    <source>
        <strain evidence="4 5">DSM 22242</strain>
    </source>
</reference>
<comment type="caution">
    <text evidence="4">The sequence shown here is derived from an EMBL/GenBank/DDBJ whole genome shotgun (WGS) entry which is preliminary data.</text>
</comment>
<evidence type="ECO:0000256" key="1">
    <source>
        <dbReference type="PIRSR" id="PIRSR640198-1"/>
    </source>
</evidence>
<dbReference type="GeneID" id="93356382"/>
<name>A0A7W5D1R7_9ACTN</name>
<keyword evidence="2" id="KW-0067">ATP-binding</keyword>
<evidence type="ECO:0000259" key="3">
    <source>
        <dbReference type="PROSITE" id="PS51459"/>
    </source>
</evidence>
<proteinExistence type="predicted"/>
<gene>
    <name evidence="4" type="ORF">FHR31_001003</name>
</gene>
<dbReference type="PANTHER" id="PTHR13504:SF38">
    <property type="entry name" value="FIDO DOMAIN-CONTAINING PROTEIN"/>
    <property type="match status" value="1"/>
</dbReference>
<dbReference type="Pfam" id="PF02661">
    <property type="entry name" value="Fic"/>
    <property type="match status" value="1"/>
</dbReference>
<dbReference type="EMBL" id="JACHYA010000002">
    <property type="protein sequence ID" value="MBB3171191.1"/>
    <property type="molecule type" value="Genomic_DNA"/>
</dbReference>
<evidence type="ECO:0000313" key="4">
    <source>
        <dbReference type="EMBL" id="MBB3171191.1"/>
    </source>
</evidence>
<dbReference type="GO" id="GO:0005524">
    <property type="term" value="F:ATP binding"/>
    <property type="evidence" value="ECO:0007669"/>
    <property type="project" value="UniProtKB-KW"/>
</dbReference>
<feature type="domain" description="Fido" evidence="3">
    <location>
        <begin position="107"/>
        <end position="265"/>
    </location>
</feature>
<feature type="binding site" evidence="2">
    <location>
        <begin position="200"/>
        <end position="207"/>
    </location>
    <ligand>
        <name>ATP</name>
        <dbReference type="ChEBI" id="CHEBI:30616"/>
    </ligand>
</feature>
<dbReference type="RefSeq" id="WP_123185085.1">
    <property type="nucleotide sequence ID" value="NZ_CAPYQC010000024.1"/>
</dbReference>
<feature type="active site" evidence="1">
    <location>
        <position position="196"/>
    </location>
</feature>
<dbReference type="Gene3D" id="1.10.10.10">
    <property type="entry name" value="Winged helix-like DNA-binding domain superfamily/Winged helix DNA-binding domain"/>
    <property type="match status" value="1"/>
</dbReference>
<evidence type="ECO:0000313" key="5">
    <source>
        <dbReference type="Proteomes" id="UP000530850"/>
    </source>
</evidence>
<dbReference type="Gene3D" id="1.10.3290.10">
    <property type="entry name" value="Fido-like domain"/>
    <property type="match status" value="1"/>
</dbReference>
<evidence type="ECO:0000256" key="2">
    <source>
        <dbReference type="PIRSR" id="PIRSR640198-2"/>
    </source>
</evidence>
<dbReference type="SUPFAM" id="SSF140931">
    <property type="entry name" value="Fic-like"/>
    <property type="match status" value="1"/>
</dbReference>
<feature type="binding site" evidence="2">
    <location>
        <begin position="238"/>
        <end position="239"/>
    </location>
    <ligand>
        <name>ATP</name>
        <dbReference type="ChEBI" id="CHEBI:30616"/>
    </ligand>
</feature>
<sequence length="350" mass="38878">MARFDYGDPLNLLTPAIVKKVATLREYKGKQALYLEARPDVLEKLCTSAKIRSADASNRIEGISTTDKRLKDLLVEKGEPVTRAERDIAGYRDVLALVHESYEHIQITPNVILQMHAMLHRYSGYAFAGRWKDGDNTIVERDADGVERVRFRPLPAVAVPGAMEELCSSYAAGIASETVDPLILVARFVFDFVSIHPFTDGNGRMSRLLTLLLLYQNGYLAGKYVSIEDEINRTRDSYYEALAASSEGWGDGEADYAPFISYLLGIEIAVYADFESRVSGLLGGSKSKAERVEECLENSLGPIKKSDIVRECPDISVTTIERVLKKLLDDGKIEKTGSGRSTAYVWCCSR</sequence>
<dbReference type="InterPro" id="IPR040198">
    <property type="entry name" value="Fido_containing"/>
</dbReference>
<dbReference type="AlphaFoldDB" id="A0A7W5D1R7"/>
<accession>A0A7W5D1R7</accession>
<dbReference type="InterPro" id="IPR036597">
    <property type="entry name" value="Fido-like_dom_sf"/>
</dbReference>
<organism evidence="4 5">
    <name type="scientific">Parvibacter caecicola</name>
    <dbReference type="NCBI Taxonomy" id="747645"/>
    <lineage>
        <taxon>Bacteria</taxon>
        <taxon>Bacillati</taxon>
        <taxon>Actinomycetota</taxon>
        <taxon>Coriobacteriia</taxon>
        <taxon>Coriobacteriales</taxon>
        <taxon>Coriobacteriaceae</taxon>
        <taxon>Parvibacter</taxon>
    </lineage>
</organism>
<dbReference type="PROSITE" id="PS51459">
    <property type="entry name" value="FIDO"/>
    <property type="match status" value="1"/>
</dbReference>